<dbReference type="GO" id="GO:0008374">
    <property type="term" value="F:O-acyltransferase activity"/>
    <property type="evidence" value="ECO:0007669"/>
    <property type="project" value="TreeGrafter"/>
</dbReference>
<dbReference type="Proteomes" id="UP000285710">
    <property type="component" value="Unassembled WGS sequence"/>
</dbReference>
<dbReference type="PANTHER" id="PTHR23416">
    <property type="entry name" value="SIALIC ACID SYNTHASE-RELATED"/>
    <property type="match status" value="1"/>
</dbReference>
<dbReference type="Pfam" id="PF00132">
    <property type="entry name" value="Hexapep"/>
    <property type="match status" value="1"/>
</dbReference>
<proteinExistence type="inferred from homology"/>
<evidence type="ECO:0000256" key="4">
    <source>
        <dbReference type="ARBA" id="ARBA00023315"/>
    </source>
</evidence>
<sequence length="201" mass="22317">MLRALRKLVRKRALENGRGVALWRKLCRPGAIDWTIYLRKHGKFQTFGQDCFISPDSIFTDPRLTSIGNNVRIAGAWISCHDGSVNMLNRAYGLKLDSVGAVVINNDVFIGRGATILPGVTIGPRAIVGAGAVVGKDVPPNSVVAGNPARVIRTLDEHVEKMRARTASYPWRELIERRDGDFDPAIEGELTRQRIRHFYGK</sequence>
<reference evidence="5 6" key="1">
    <citation type="submission" date="2019-01" db="EMBL/GenBank/DDBJ databases">
        <title>Sinorhodobacter populi sp. nov. isolated from the symptomatic bark tissue of Populus euramericana canker.</title>
        <authorList>
            <person name="Xu G."/>
        </authorList>
    </citation>
    <scope>NUCLEOTIDE SEQUENCE [LARGE SCALE GENOMIC DNA]</scope>
    <source>
        <strain evidence="5 6">2D-5</strain>
    </source>
</reference>
<evidence type="ECO:0000313" key="6">
    <source>
        <dbReference type="Proteomes" id="UP000285710"/>
    </source>
</evidence>
<dbReference type="InterPro" id="IPR001451">
    <property type="entry name" value="Hexapep"/>
</dbReference>
<dbReference type="Gene3D" id="2.160.10.10">
    <property type="entry name" value="Hexapeptide repeat proteins"/>
    <property type="match status" value="1"/>
</dbReference>
<comment type="caution">
    <text evidence="5">The sequence shown here is derived from an EMBL/GenBank/DDBJ whole genome shotgun (WGS) entry which is preliminary data.</text>
</comment>
<dbReference type="PANTHER" id="PTHR23416:SF23">
    <property type="entry name" value="ACETYLTRANSFERASE C18B11.09C-RELATED"/>
    <property type="match status" value="1"/>
</dbReference>
<dbReference type="InterPro" id="IPR051159">
    <property type="entry name" value="Hexapeptide_acetyltransf"/>
</dbReference>
<evidence type="ECO:0000313" key="5">
    <source>
        <dbReference type="EMBL" id="RWR08133.1"/>
    </source>
</evidence>
<protein>
    <submittedName>
        <fullName evidence="5">Acyltransferase</fullName>
    </submittedName>
</protein>
<keyword evidence="2 5" id="KW-0808">Transferase</keyword>
<dbReference type="PROSITE" id="PS00101">
    <property type="entry name" value="HEXAPEP_TRANSFERASES"/>
    <property type="match status" value="1"/>
</dbReference>
<keyword evidence="4 5" id="KW-0012">Acyltransferase</keyword>
<dbReference type="EMBL" id="SAUW01000018">
    <property type="protein sequence ID" value="RWR08133.1"/>
    <property type="molecule type" value="Genomic_DNA"/>
</dbReference>
<keyword evidence="3" id="KW-0677">Repeat</keyword>
<accession>A0A443IPL3</accession>
<organism evidence="5 6">
    <name type="scientific">Paenirhodobacter populi</name>
    <dbReference type="NCBI Taxonomy" id="2306993"/>
    <lineage>
        <taxon>Bacteria</taxon>
        <taxon>Pseudomonadati</taxon>
        <taxon>Pseudomonadota</taxon>
        <taxon>Alphaproteobacteria</taxon>
        <taxon>Rhodobacterales</taxon>
        <taxon>Rhodobacter group</taxon>
        <taxon>Paenirhodobacter</taxon>
    </lineage>
</organism>
<name>A0A443IPL3_9RHOB</name>
<dbReference type="SUPFAM" id="SSF51161">
    <property type="entry name" value="Trimeric LpxA-like enzymes"/>
    <property type="match status" value="1"/>
</dbReference>
<keyword evidence="6" id="KW-1185">Reference proteome</keyword>
<gene>
    <name evidence="5" type="ORF">D2T33_16030</name>
</gene>
<evidence type="ECO:0000256" key="2">
    <source>
        <dbReference type="ARBA" id="ARBA00022679"/>
    </source>
</evidence>
<reference evidence="5 6" key="2">
    <citation type="submission" date="2019-01" db="EMBL/GenBank/DDBJ databases">
        <authorList>
            <person name="Li Y."/>
        </authorList>
    </citation>
    <scope>NUCLEOTIDE SEQUENCE [LARGE SCALE GENOMIC DNA]</scope>
    <source>
        <strain evidence="5 6">2D-5</strain>
    </source>
</reference>
<dbReference type="AlphaFoldDB" id="A0A443IPL3"/>
<dbReference type="InterPro" id="IPR011004">
    <property type="entry name" value="Trimer_LpxA-like_sf"/>
</dbReference>
<comment type="similarity">
    <text evidence="1">Belongs to the transferase hexapeptide repeat family.</text>
</comment>
<dbReference type="CDD" id="cd04647">
    <property type="entry name" value="LbH_MAT_like"/>
    <property type="match status" value="1"/>
</dbReference>
<evidence type="ECO:0000256" key="1">
    <source>
        <dbReference type="ARBA" id="ARBA00007274"/>
    </source>
</evidence>
<dbReference type="InterPro" id="IPR018357">
    <property type="entry name" value="Hexapep_transf_CS"/>
</dbReference>
<evidence type="ECO:0000256" key="3">
    <source>
        <dbReference type="ARBA" id="ARBA00022737"/>
    </source>
</evidence>